<feature type="transmembrane region" description="Helical" evidence="1">
    <location>
        <begin position="323"/>
        <end position="342"/>
    </location>
</feature>
<dbReference type="GO" id="GO:0016747">
    <property type="term" value="F:acyltransferase activity, transferring groups other than amino-acyl groups"/>
    <property type="evidence" value="ECO:0007669"/>
    <property type="project" value="InterPro"/>
</dbReference>
<comment type="caution">
    <text evidence="4">The sequence shown here is derived from an EMBL/GenBank/DDBJ whole genome shotgun (WGS) entry which is preliminary data.</text>
</comment>
<feature type="domain" description="Acyltransferase 3" evidence="2">
    <location>
        <begin position="9"/>
        <end position="339"/>
    </location>
</feature>
<dbReference type="GO" id="GO:0016020">
    <property type="term" value="C:membrane"/>
    <property type="evidence" value="ECO:0007669"/>
    <property type="project" value="TreeGrafter"/>
</dbReference>
<feature type="transmembrane region" description="Helical" evidence="1">
    <location>
        <begin position="232"/>
        <end position="252"/>
    </location>
</feature>
<dbReference type="GO" id="GO:0009103">
    <property type="term" value="P:lipopolysaccharide biosynthetic process"/>
    <property type="evidence" value="ECO:0007669"/>
    <property type="project" value="TreeGrafter"/>
</dbReference>
<dbReference type="Pfam" id="PF01757">
    <property type="entry name" value="Acyl_transf_3"/>
    <property type="match status" value="1"/>
</dbReference>
<dbReference type="InterPro" id="IPR002656">
    <property type="entry name" value="Acyl_transf_3_dom"/>
</dbReference>
<dbReference type="EMBL" id="JACIDZ010000016">
    <property type="protein sequence ID" value="MBB4123999.1"/>
    <property type="molecule type" value="Genomic_DNA"/>
</dbReference>
<dbReference type="RefSeq" id="WP_183490062.1">
    <property type="nucleotide sequence ID" value="NZ_JACIDZ010000016.1"/>
</dbReference>
<feature type="domain" description="SGNH" evidence="3">
    <location>
        <begin position="414"/>
        <end position="655"/>
    </location>
</feature>
<accession>A0A7W6PCS0</accession>
<feature type="transmembrane region" description="Helical" evidence="1">
    <location>
        <begin position="136"/>
        <end position="158"/>
    </location>
</feature>
<keyword evidence="1" id="KW-0472">Membrane</keyword>
<evidence type="ECO:0000313" key="4">
    <source>
        <dbReference type="EMBL" id="MBB4123999.1"/>
    </source>
</evidence>
<dbReference type="InterPro" id="IPR050879">
    <property type="entry name" value="Acyltransferase_3"/>
</dbReference>
<dbReference type="PANTHER" id="PTHR23028">
    <property type="entry name" value="ACETYLTRANSFERASE"/>
    <property type="match status" value="1"/>
</dbReference>
<evidence type="ECO:0000313" key="5">
    <source>
        <dbReference type="Proteomes" id="UP000530571"/>
    </source>
</evidence>
<dbReference type="Proteomes" id="UP000530571">
    <property type="component" value="Unassembled WGS sequence"/>
</dbReference>
<feature type="transmembrane region" description="Helical" evidence="1">
    <location>
        <begin position="202"/>
        <end position="220"/>
    </location>
</feature>
<keyword evidence="1" id="KW-0812">Transmembrane</keyword>
<proteinExistence type="predicted"/>
<dbReference type="InterPro" id="IPR043968">
    <property type="entry name" value="SGNH"/>
</dbReference>
<reference evidence="4 5" key="1">
    <citation type="submission" date="2020-08" db="EMBL/GenBank/DDBJ databases">
        <title>Genomic Encyclopedia of Type Strains, Phase IV (KMG-IV): sequencing the most valuable type-strain genomes for metagenomic binning, comparative biology and taxonomic classification.</title>
        <authorList>
            <person name="Goeker M."/>
        </authorList>
    </citation>
    <scope>NUCLEOTIDE SEQUENCE [LARGE SCALE GENOMIC DNA]</scope>
    <source>
        <strain evidence="4 5">DSM 28101</strain>
    </source>
</reference>
<sequence>MNPNAKYRADIDGIRAIAVIAVLLFHAFPSAVPGGFVGVDVFFVISGFLITGILHAELRTDRFSIKNFYIRRIRRIFPALLTVLFASILLGWLLLLPSEFAQLGKHIVAAASFCVNLVLWNESGYFDNAAETKPLLHLWSLGVEEQFYIIWPIVLWLVFRRGRSVLWATALILVGSFILNIAQSTSNNTADFYSPLTRFWELLIGGAIAIAWAQPTWTGSPAFLKFQRSERATLIMSLTGLFLIGASIALVREEGFPGWQALFPVLGTALIIASGSLALPNRTVLSLRPVVYVGKISYPLYLWHWLLLSFARIYTQSVPSPALASLLLIASLLLSIATYHVIERPFRQKAFGRNAHVWLVTGMAALAIAGLGIMQFNGLPERAVAKNNTDLSAGFDGGLPGNAEVCTFLTPEEDKLYDCVIDTREKPRFAIFGDSKAGALYPGIFRTSEPGGRWLYLGSGKSGPLVTVLSDNPIYGYVNQAAVSSAINTINSFPSIDTVVIATAARALFSLKNDSDIEDLPSSPNFDIALKGFDDAVSALLAAGKDVMLVIDNPTLPPPEDCIVRITGSDMLNRWLGQTRNSACTISVERQLELSAQYRKLLTTIAERHPGKVTLFDTIPLLCDQENGLCSMAMNGRPLYGYTDHISDFSGTMLGTEINGLLEERRQQSAAGSMTE</sequence>
<evidence type="ECO:0000259" key="2">
    <source>
        <dbReference type="Pfam" id="PF01757"/>
    </source>
</evidence>
<evidence type="ECO:0000259" key="3">
    <source>
        <dbReference type="Pfam" id="PF19040"/>
    </source>
</evidence>
<feature type="transmembrane region" description="Helical" evidence="1">
    <location>
        <begin position="165"/>
        <end position="182"/>
    </location>
</feature>
<feature type="transmembrane region" description="Helical" evidence="1">
    <location>
        <begin position="76"/>
        <end position="95"/>
    </location>
</feature>
<name>A0A7W6PCS0_9HYPH</name>
<feature type="transmembrane region" description="Helical" evidence="1">
    <location>
        <begin position="354"/>
        <end position="374"/>
    </location>
</feature>
<dbReference type="AlphaFoldDB" id="A0A7W6PCS0"/>
<protein>
    <submittedName>
        <fullName evidence="4">Peptidoglycan/LPS O-acetylase OafA/YrhL</fullName>
    </submittedName>
</protein>
<keyword evidence="1" id="KW-1133">Transmembrane helix</keyword>
<dbReference type="Pfam" id="PF19040">
    <property type="entry name" value="SGNH"/>
    <property type="match status" value="1"/>
</dbReference>
<evidence type="ECO:0000256" key="1">
    <source>
        <dbReference type="SAM" id="Phobius"/>
    </source>
</evidence>
<gene>
    <name evidence="4" type="ORF">GGR30_003951</name>
</gene>
<feature type="transmembrane region" description="Helical" evidence="1">
    <location>
        <begin position="258"/>
        <end position="279"/>
    </location>
</feature>
<dbReference type="PANTHER" id="PTHR23028:SF53">
    <property type="entry name" value="ACYL_TRANSF_3 DOMAIN-CONTAINING PROTEIN"/>
    <property type="match status" value="1"/>
</dbReference>
<feature type="transmembrane region" description="Helical" evidence="1">
    <location>
        <begin position="35"/>
        <end position="56"/>
    </location>
</feature>
<feature type="transmembrane region" description="Helical" evidence="1">
    <location>
        <begin position="12"/>
        <end position="29"/>
    </location>
</feature>
<organism evidence="4 5">
    <name type="scientific">Martelella radicis</name>
    <dbReference type="NCBI Taxonomy" id="1397476"/>
    <lineage>
        <taxon>Bacteria</taxon>
        <taxon>Pseudomonadati</taxon>
        <taxon>Pseudomonadota</taxon>
        <taxon>Alphaproteobacteria</taxon>
        <taxon>Hyphomicrobiales</taxon>
        <taxon>Aurantimonadaceae</taxon>
        <taxon>Martelella</taxon>
    </lineage>
</organism>
<keyword evidence="5" id="KW-1185">Reference proteome</keyword>